<reference evidence="1" key="1">
    <citation type="submission" date="2020-05" db="EMBL/GenBank/DDBJ databases">
        <authorList>
            <person name="Chiriac C."/>
            <person name="Salcher M."/>
            <person name="Ghai R."/>
            <person name="Kavagutti S V."/>
        </authorList>
    </citation>
    <scope>NUCLEOTIDE SEQUENCE</scope>
</reference>
<sequence length="422" mass="44505">MRSIRTVVVIAVIAFMTAALTTTVVPAPAQAATVEGKACKKAGATQGDGPSRTVICAKVAKGKNKGKLFWQLINGSSTKPGCTARPNFTKDFIDPDHVQVVVPIGQQTAFGGSISVRSYVHSKPALDGQQLPLYAPVDMTLTQAAYYKIGTDPAYKPEYSLFFDAGCGFTLQLYHVKGVVGAVAGVVPKNPVPSSAGQPVTATRIKAGEQIGWFQGEAGKSVAFDLRMEDSSRTNSFINQARFASSPGASGELHAVCPYDFYSGAQRQRWLAKLGAPSGDPVAGTACGTISQGEAGSAQGMWFFKDAQVNQLTYRGETWNEGMPAGQYQSQIAFSVDPTGTVRIGGLNAGTPMTQMMIGQQGPGSDTWRNPLSVKSGGEHCWSNSSQSVKVRMSADGAALTAVVGKEPCSLLDLSRGQTYVR</sequence>
<protein>
    <submittedName>
        <fullName evidence="1">Unannotated protein</fullName>
    </submittedName>
</protein>
<accession>A0A6J6TQ56</accession>
<dbReference type="AlphaFoldDB" id="A0A6J6TQ56"/>
<evidence type="ECO:0000313" key="1">
    <source>
        <dbReference type="EMBL" id="CAB4749550.1"/>
    </source>
</evidence>
<gene>
    <name evidence="1" type="ORF">UFOPK2786_01214</name>
</gene>
<dbReference type="EMBL" id="CAEZYW010000194">
    <property type="protein sequence ID" value="CAB4749550.1"/>
    <property type="molecule type" value="Genomic_DNA"/>
</dbReference>
<organism evidence="1">
    <name type="scientific">freshwater metagenome</name>
    <dbReference type="NCBI Taxonomy" id="449393"/>
    <lineage>
        <taxon>unclassified sequences</taxon>
        <taxon>metagenomes</taxon>
        <taxon>ecological metagenomes</taxon>
    </lineage>
</organism>
<name>A0A6J6TQ56_9ZZZZ</name>
<proteinExistence type="predicted"/>